<dbReference type="EMBL" id="FONY01000038">
    <property type="protein sequence ID" value="SFF46718.1"/>
    <property type="molecule type" value="Genomic_DNA"/>
</dbReference>
<accession>A0A1I2IYB7</accession>
<protein>
    <submittedName>
        <fullName evidence="2">Uncharacterized protein</fullName>
    </submittedName>
</protein>
<keyword evidence="3" id="KW-1185">Reference proteome</keyword>
<dbReference type="Proteomes" id="UP000199513">
    <property type="component" value="Unassembled WGS sequence"/>
</dbReference>
<name>A0A1I2IYB7_9BACT</name>
<evidence type="ECO:0000256" key="1">
    <source>
        <dbReference type="SAM" id="Phobius"/>
    </source>
</evidence>
<organism evidence="2 3">
    <name type="scientific">Thermoflexibacter ruber</name>
    <dbReference type="NCBI Taxonomy" id="1003"/>
    <lineage>
        <taxon>Bacteria</taxon>
        <taxon>Pseudomonadati</taxon>
        <taxon>Bacteroidota</taxon>
        <taxon>Cytophagia</taxon>
        <taxon>Cytophagales</taxon>
        <taxon>Thermoflexibacteraceae</taxon>
        <taxon>Thermoflexibacter</taxon>
    </lineage>
</organism>
<dbReference type="STRING" id="1003.SAMN04488541_10384"/>
<keyword evidence="1" id="KW-0812">Transmembrane</keyword>
<reference evidence="2 3" key="1">
    <citation type="submission" date="2016-10" db="EMBL/GenBank/DDBJ databases">
        <authorList>
            <person name="de Groot N.N."/>
        </authorList>
    </citation>
    <scope>NUCLEOTIDE SEQUENCE [LARGE SCALE GENOMIC DNA]</scope>
    <source>
        <strain>GEY</strain>
        <strain evidence="3">DSM 9560</strain>
    </source>
</reference>
<keyword evidence="1" id="KW-1133">Transmembrane helix</keyword>
<feature type="transmembrane region" description="Helical" evidence="1">
    <location>
        <begin position="7"/>
        <end position="26"/>
    </location>
</feature>
<evidence type="ECO:0000313" key="3">
    <source>
        <dbReference type="Proteomes" id="UP000199513"/>
    </source>
</evidence>
<dbReference type="AlphaFoldDB" id="A0A1I2IYB7"/>
<proteinExistence type="predicted"/>
<feature type="transmembrane region" description="Helical" evidence="1">
    <location>
        <begin position="32"/>
        <end position="54"/>
    </location>
</feature>
<evidence type="ECO:0000313" key="2">
    <source>
        <dbReference type="EMBL" id="SFF46718.1"/>
    </source>
</evidence>
<sequence length="69" mass="8402">MIRLVFISLMFISLIFSINFFYSLIFKNSPSSIDWLLFLLSAMYYGFYFLFMAFNKKKFDELILNKRDK</sequence>
<gene>
    <name evidence="2" type="ORF">SAMN04488541_10384</name>
</gene>
<keyword evidence="1" id="KW-0472">Membrane</keyword>